<dbReference type="SMART" id="SM00535">
    <property type="entry name" value="RIBOc"/>
    <property type="match status" value="1"/>
</dbReference>
<dbReference type="PROSITE" id="PS50137">
    <property type="entry name" value="DS_RBD"/>
    <property type="match status" value="1"/>
</dbReference>
<organism evidence="9 10">
    <name type="scientific">Botryobasidium botryosum (strain FD-172 SS1)</name>
    <dbReference type="NCBI Taxonomy" id="930990"/>
    <lineage>
        <taxon>Eukaryota</taxon>
        <taxon>Fungi</taxon>
        <taxon>Dikarya</taxon>
        <taxon>Basidiomycota</taxon>
        <taxon>Agaricomycotina</taxon>
        <taxon>Agaricomycetes</taxon>
        <taxon>Cantharellales</taxon>
        <taxon>Botryobasidiaceae</taxon>
        <taxon>Botryobasidium</taxon>
    </lineage>
</organism>
<evidence type="ECO:0008006" key="11">
    <source>
        <dbReference type="Google" id="ProtNLM"/>
    </source>
</evidence>
<dbReference type="PANTHER" id="PTHR11207">
    <property type="entry name" value="RIBONUCLEASE III"/>
    <property type="match status" value="1"/>
</dbReference>
<proteinExistence type="predicted"/>
<keyword evidence="3" id="KW-0378">Hydrolase</keyword>
<dbReference type="HOGENOM" id="CLU_000907_2_0_1"/>
<feature type="compositionally biased region" description="Basic and acidic residues" evidence="6">
    <location>
        <begin position="181"/>
        <end position="193"/>
    </location>
</feature>
<dbReference type="GO" id="GO:0005634">
    <property type="term" value="C:nucleus"/>
    <property type="evidence" value="ECO:0007669"/>
    <property type="project" value="TreeGrafter"/>
</dbReference>
<name>A0A067MYY5_BOTB1</name>
<dbReference type="SUPFAM" id="SSF54768">
    <property type="entry name" value="dsRNA-binding domain-like"/>
    <property type="match status" value="1"/>
</dbReference>
<dbReference type="OrthoDB" id="2392202at2759"/>
<keyword evidence="4 5" id="KW-0694">RNA-binding</keyword>
<feature type="region of interest" description="Disordered" evidence="6">
    <location>
        <begin position="173"/>
        <end position="196"/>
    </location>
</feature>
<evidence type="ECO:0000259" key="7">
    <source>
        <dbReference type="PROSITE" id="PS50137"/>
    </source>
</evidence>
<dbReference type="InterPro" id="IPR036389">
    <property type="entry name" value="RNase_III_sf"/>
</dbReference>
<evidence type="ECO:0000259" key="8">
    <source>
        <dbReference type="PROSITE" id="PS50142"/>
    </source>
</evidence>
<dbReference type="GO" id="GO:0003725">
    <property type="term" value="F:double-stranded RNA binding"/>
    <property type="evidence" value="ECO:0007669"/>
    <property type="project" value="TreeGrafter"/>
</dbReference>
<dbReference type="InterPro" id="IPR014720">
    <property type="entry name" value="dsRBD_dom"/>
</dbReference>
<accession>A0A067MYY5</accession>
<evidence type="ECO:0000256" key="3">
    <source>
        <dbReference type="ARBA" id="ARBA00022801"/>
    </source>
</evidence>
<reference evidence="10" key="1">
    <citation type="journal article" date="2014" name="Proc. Natl. Acad. Sci. U.S.A.">
        <title>Extensive sampling of basidiomycete genomes demonstrates inadequacy of the white-rot/brown-rot paradigm for wood decay fungi.</title>
        <authorList>
            <person name="Riley R."/>
            <person name="Salamov A.A."/>
            <person name="Brown D.W."/>
            <person name="Nagy L.G."/>
            <person name="Floudas D."/>
            <person name="Held B.W."/>
            <person name="Levasseur A."/>
            <person name="Lombard V."/>
            <person name="Morin E."/>
            <person name="Otillar R."/>
            <person name="Lindquist E.A."/>
            <person name="Sun H."/>
            <person name="LaButti K.M."/>
            <person name="Schmutz J."/>
            <person name="Jabbour D."/>
            <person name="Luo H."/>
            <person name="Baker S.E."/>
            <person name="Pisabarro A.G."/>
            <person name="Walton J.D."/>
            <person name="Blanchette R.A."/>
            <person name="Henrissat B."/>
            <person name="Martin F."/>
            <person name="Cullen D."/>
            <person name="Hibbett D.S."/>
            <person name="Grigoriev I.V."/>
        </authorList>
    </citation>
    <scope>NUCLEOTIDE SEQUENCE [LARGE SCALE GENOMIC DNA]</scope>
    <source>
        <strain evidence="10">FD-172 SS1</strain>
    </source>
</reference>
<dbReference type="Gene3D" id="3.30.160.20">
    <property type="match status" value="1"/>
</dbReference>
<keyword evidence="1" id="KW-0540">Nuclease</keyword>
<dbReference type="Pfam" id="PF00035">
    <property type="entry name" value="dsrm"/>
    <property type="match status" value="1"/>
</dbReference>
<dbReference type="InParanoid" id="A0A067MYY5"/>
<dbReference type="InterPro" id="IPR000999">
    <property type="entry name" value="RNase_III_dom"/>
</dbReference>
<dbReference type="Pfam" id="PF14622">
    <property type="entry name" value="Ribonucleas_3_3"/>
    <property type="match status" value="1"/>
</dbReference>
<dbReference type="Gene3D" id="1.10.1520.10">
    <property type="entry name" value="Ribonuclease III domain"/>
    <property type="match status" value="1"/>
</dbReference>
<dbReference type="GO" id="GO:0004525">
    <property type="term" value="F:ribonuclease III activity"/>
    <property type="evidence" value="ECO:0007669"/>
    <property type="project" value="InterPro"/>
</dbReference>
<dbReference type="SUPFAM" id="SSF69065">
    <property type="entry name" value="RNase III domain-like"/>
    <property type="match status" value="1"/>
</dbReference>
<evidence type="ECO:0000256" key="5">
    <source>
        <dbReference type="PROSITE-ProRule" id="PRU00266"/>
    </source>
</evidence>
<evidence type="ECO:0000313" key="10">
    <source>
        <dbReference type="Proteomes" id="UP000027195"/>
    </source>
</evidence>
<keyword evidence="10" id="KW-1185">Reference proteome</keyword>
<dbReference type="AlphaFoldDB" id="A0A067MYY5"/>
<evidence type="ECO:0000256" key="1">
    <source>
        <dbReference type="ARBA" id="ARBA00022722"/>
    </source>
</evidence>
<evidence type="ECO:0000256" key="2">
    <source>
        <dbReference type="ARBA" id="ARBA00022759"/>
    </source>
</evidence>
<evidence type="ECO:0000256" key="6">
    <source>
        <dbReference type="SAM" id="MobiDB-lite"/>
    </source>
</evidence>
<gene>
    <name evidence="9" type="ORF">BOTBODRAFT_51270</name>
</gene>
<feature type="domain" description="DRBM" evidence="7">
    <location>
        <begin position="250"/>
        <end position="322"/>
    </location>
</feature>
<dbReference type="GO" id="GO:0006396">
    <property type="term" value="P:RNA processing"/>
    <property type="evidence" value="ECO:0007669"/>
    <property type="project" value="InterPro"/>
</dbReference>
<sequence length="328" mass="35870">MAPRPAKAVRPHRRRQAPKAPKIDLLGLPALPAISENLRVKVFTHKSLYGSATADEVDDTEPLDNERLALLGASVLQTIVAKVLYLDFPRHRKGWLSDQRTRFVRIVQVAEWSRAYRLPEQLQCHQSATISVRRSQDSQASLFEAYIGAVFLTGGLDTLEKWIGSLMRTKGEPYGDSSVRSPEEGDVAMRDSESAEGDSIPVLMVSSVQIVPPPQMIDIDPPELPLNFSPNLPLKQASSSPVPNKSTERGHLMLLQERASQRRIVIKWEAAESVLPGSVSSMSRKWTLQANVAGKCVGQGTARTKQAAKEIAAEQALKTLGLAAGVGD</sequence>
<dbReference type="STRING" id="930990.A0A067MYY5"/>
<dbReference type="PANTHER" id="PTHR11207:SF0">
    <property type="entry name" value="RIBONUCLEASE 3"/>
    <property type="match status" value="1"/>
</dbReference>
<dbReference type="GO" id="GO:0010468">
    <property type="term" value="P:regulation of gene expression"/>
    <property type="evidence" value="ECO:0007669"/>
    <property type="project" value="TreeGrafter"/>
</dbReference>
<evidence type="ECO:0000256" key="4">
    <source>
        <dbReference type="ARBA" id="ARBA00022884"/>
    </source>
</evidence>
<dbReference type="CDD" id="cd00048">
    <property type="entry name" value="DSRM_SF"/>
    <property type="match status" value="1"/>
</dbReference>
<feature type="domain" description="RNase III" evidence="8">
    <location>
        <begin position="31"/>
        <end position="155"/>
    </location>
</feature>
<dbReference type="PROSITE" id="PS50142">
    <property type="entry name" value="RNASE_3_2"/>
    <property type="match status" value="1"/>
</dbReference>
<evidence type="ECO:0000313" key="9">
    <source>
        <dbReference type="EMBL" id="KDQ19895.1"/>
    </source>
</evidence>
<protein>
    <recommendedName>
        <fullName evidence="11">RNase III domain-containing protein</fullName>
    </recommendedName>
</protein>
<dbReference type="CDD" id="cd00593">
    <property type="entry name" value="RIBOc"/>
    <property type="match status" value="1"/>
</dbReference>
<keyword evidence="2" id="KW-0255">Endonuclease</keyword>
<dbReference type="EMBL" id="KL198018">
    <property type="protein sequence ID" value="KDQ19895.1"/>
    <property type="molecule type" value="Genomic_DNA"/>
</dbReference>
<dbReference type="Proteomes" id="UP000027195">
    <property type="component" value="Unassembled WGS sequence"/>
</dbReference>